<reference evidence="2 3" key="1">
    <citation type="submission" date="2024-11" db="EMBL/GenBank/DDBJ databases">
        <authorList>
            <person name="Lucas J.A."/>
        </authorList>
    </citation>
    <scope>NUCLEOTIDE SEQUENCE [LARGE SCALE GENOMIC DNA]</scope>
    <source>
        <strain evidence="2 3">Z 5.4</strain>
    </source>
</reference>
<dbReference type="GO" id="GO:0004519">
    <property type="term" value="F:endonuclease activity"/>
    <property type="evidence" value="ECO:0007669"/>
    <property type="project" value="UniProtKB-KW"/>
</dbReference>
<feature type="domain" description="Restriction endonuclease type II NgoFVII N-terminal" evidence="1">
    <location>
        <begin position="19"/>
        <end position="154"/>
    </location>
</feature>
<dbReference type="Proteomes" id="UP001623041">
    <property type="component" value="Unassembled WGS sequence"/>
</dbReference>
<dbReference type="EC" id="3.1.21.-" evidence="2"/>
<comment type="caution">
    <text evidence="2">The sequence shown here is derived from an EMBL/GenBank/DDBJ whole genome shotgun (WGS) entry which is preliminary data.</text>
</comment>
<sequence>MKLLNNIFSNHFSEIKSMMLDADELKIISPFLMESFNDFLLEIKGKGIKRISLVTTLKDNSPDLLKKSNSLYSFCLGCKQNGIDYSIYVDNKLHGKIYISLKNGIPIKGIVTSANFTKSGLEQNHEWGILIEDSKQIGNLLDEIKSVSGQKLSSDELDEIIKKIDAYSKGKVIPKEDKIDLSVSDILNKSKQKVTSNRQYFIKPVGVSDDPFPEHRILSSTIEKLHFSKKRPASVRVGDILICYAVGTTKLLGYFEVIEEPYLLDRPSRWPWEVKGRNLCPEYSQRWNTFDNTISSIQGSYDFVVPITKNNKGNNLNGLMFGLDKIQLTEEFAKHVINIIEDSI</sequence>
<dbReference type="RefSeq" id="WP_406580325.1">
    <property type="nucleotide sequence ID" value="NZ_JBJHQH010000005.1"/>
</dbReference>
<accession>A0ABW8RE41</accession>
<organism evidence="2 3">
    <name type="scientific">Bacillus salipaludis</name>
    <dbReference type="NCBI Taxonomy" id="2547811"/>
    <lineage>
        <taxon>Bacteria</taxon>
        <taxon>Bacillati</taxon>
        <taxon>Bacillota</taxon>
        <taxon>Bacilli</taxon>
        <taxon>Bacillales</taxon>
        <taxon>Bacillaceae</taxon>
        <taxon>Bacillus</taxon>
    </lineage>
</organism>
<dbReference type="Pfam" id="PF09565">
    <property type="entry name" value="RE_NgoFVII"/>
    <property type="match status" value="1"/>
</dbReference>
<dbReference type="EMBL" id="JBJHQH010000005">
    <property type="protein sequence ID" value="MFK9091706.1"/>
    <property type="molecule type" value="Genomic_DNA"/>
</dbReference>
<evidence type="ECO:0000313" key="3">
    <source>
        <dbReference type="Proteomes" id="UP001623041"/>
    </source>
</evidence>
<name>A0ABW8RE41_9BACI</name>
<dbReference type="GO" id="GO:0016787">
    <property type="term" value="F:hydrolase activity"/>
    <property type="evidence" value="ECO:0007669"/>
    <property type="project" value="UniProtKB-KW"/>
</dbReference>
<dbReference type="InterPro" id="IPR019065">
    <property type="entry name" value="RE_NgoFVII_N"/>
</dbReference>
<keyword evidence="2" id="KW-0540">Nuclease</keyword>
<keyword evidence="2" id="KW-0255">Endonuclease</keyword>
<gene>
    <name evidence="2" type="ORF">ACJEBI_09435</name>
</gene>
<evidence type="ECO:0000313" key="2">
    <source>
        <dbReference type="EMBL" id="MFK9091706.1"/>
    </source>
</evidence>
<proteinExistence type="predicted"/>
<keyword evidence="2" id="KW-0378">Hydrolase</keyword>
<dbReference type="Gene3D" id="3.30.870.10">
    <property type="entry name" value="Endonuclease Chain A"/>
    <property type="match status" value="1"/>
</dbReference>
<evidence type="ECO:0000259" key="1">
    <source>
        <dbReference type="Pfam" id="PF09565"/>
    </source>
</evidence>
<protein>
    <submittedName>
        <fullName evidence="2">Restriction endonuclease PLD domain-containing protein</fullName>
        <ecNumber evidence="2">3.1.21.-</ecNumber>
    </submittedName>
</protein>
<keyword evidence="3" id="KW-1185">Reference proteome</keyword>